<comment type="subunit">
    <text evidence="10">Forms ternary complexes with the chaperonin TCP1 complex, spanning the cylindrical chaperonin cavity and contacting at least 2 subunits.</text>
</comment>
<keyword evidence="5" id="KW-0597">Phosphoprotein</keyword>
<evidence type="ECO:0000256" key="2">
    <source>
        <dbReference type="ARBA" id="ARBA00004214"/>
    </source>
</evidence>
<dbReference type="InterPro" id="IPR013766">
    <property type="entry name" value="Thioredoxin_domain"/>
</dbReference>
<sequence length="355" mass="40164">MSDCQDLGACDALLFPKMSDCQDLGACGALLYLKMSDCQDLGACGALLFPKMSDCKDLGACDALLFLKMSDYKDLGACGALLFLQMSDCQDLGNSSLPEVPIEQNGTSGRKKKARTSIEMEQKYDIDIKKMANAMIQDALQNQLTQAAQIMEQQVDAELHRLDNMDEDDFESLRRKRMEAMKKSQKQKQDWMTQGHGKYTEILDEKEFFEMCKKSKRVVCHFYRDSTFRCKIVDKHLEILAPKHMETKFVKINAEKCPFLIERLRIVVLPTMCVAKDGKTTDYIVGFDEMGGKDDFPTEMLEWRLGRADVINYSGDLLEPPSVASEKKTGILGHAKTSKTIRGRNDDDSSDEDDW</sequence>
<reference evidence="13 14" key="1">
    <citation type="submission" date="2020-06" db="EMBL/GenBank/DDBJ databases">
        <authorList>
            <person name="Li R."/>
            <person name="Bekaert M."/>
        </authorList>
    </citation>
    <scope>NUCLEOTIDE SEQUENCE [LARGE SCALE GENOMIC DNA]</scope>
    <source>
        <strain evidence="14">wild</strain>
    </source>
</reference>
<dbReference type="OrthoDB" id="10257948at2759"/>
<dbReference type="GO" id="GO:0005634">
    <property type="term" value="C:nucleus"/>
    <property type="evidence" value="ECO:0007669"/>
    <property type="project" value="UniProtKB-SubCell"/>
</dbReference>
<evidence type="ECO:0000256" key="6">
    <source>
        <dbReference type="ARBA" id="ARBA00023212"/>
    </source>
</evidence>
<organism evidence="13 14">
    <name type="scientific">Mytilus coruscus</name>
    <name type="common">Sea mussel</name>
    <dbReference type="NCBI Taxonomy" id="42192"/>
    <lineage>
        <taxon>Eukaryota</taxon>
        <taxon>Metazoa</taxon>
        <taxon>Spiralia</taxon>
        <taxon>Lophotrochozoa</taxon>
        <taxon>Mollusca</taxon>
        <taxon>Bivalvia</taxon>
        <taxon>Autobranchia</taxon>
        <taxon>Pteriomorphia</taxon>
        <taxon>Mytilida</taxon>
        <taxon>Mytiloidea</taxon>
        <taxon>Mytilidae</taxon>
        <taxon>Mytilinae</taxon>
        <taxon>Mytilus</taxon>
    </lineage>
</organism>
<dbReference type="AlphaFoldDB" id="A0A6J8ESC7"/>
<evidence type="ECO:0000256" key="8">
    <source>
        <dbReference type="ARBA" id="ARBA00026148"/>
    </source>
</evidence>
<dbReference type="GO" id="GO:0005813">
    <property type="term" value="C:centrosome"/>
    <property type="evidence" value="ECO:0007669"/>
    <property type="project" value="UniProtKB-SubCell"/>
</dbReference>
<dbReference type="Proteomes" id="UP000507470">
    <property type="component" value="Unassembled WGS sequence"/>
</dbReference>
<dbReference type="CDD" id="cd02989">
    <property type="entry name" value="Phd_like_TxnDC9"/>
    <property type="match status" value="1"/>
</dbReference>
<dbReference type="Pfam" id="PF00085">
    <property type="entry name" value="Thioredoxin"/>
    <property type="match status" value="1"/>
</dbReference>
<evidence type="ECO:0000256" key="7">
    <source>
        <dbReference type="ARBA" id="ARBA00023242"/>
    </source>
</evidence>
<keyword evidence="4" id="KW-0963">Cytoplasm</keyword>
<evidence type="ECO:0000259" key="12">
    <source>
        <dbReference type="Pfam" id="PF00085"/>
    </source>
</evidence>
<keyword evidence="7" id="KW-0539">Nucleus</keyword>
<dbReference type="FunFam" id="3.40.30.10:FF:000141">
    <property type="entry name" value="Thioredoxin domain-containing protein 9"/>
    <property type="match status" value="1"/>
</dbReference>
<evidence type="ECO:0000256" key="11">
    <source>
        <dbReference type="SAM" id="MobiDB-lite"/>
    </source>
</evidence>
<name>A0A6J8ESC7_MYTCO</name>
<dbReference type="InterPro" id="IPR036249">
    <property type="entry name" value="Thioredoxin-like_sf"/>
</dbReference>
<evidence type="ECO:0000256" key="1">
    <source>
        <dbReference type="ARBA" id="ARBA00004123"/>
    </source>
</evidence>
<evidence type="ECO:0000256" key="10">
    <source>
        <dbReference type="ARBA" id="ARBA00062574"/>
    </source>
</evidence>
<comment type="function">
    <text evidence="9">Significantly diminishes the chaperonin TCP1 complex ATPase activity, thus negatively impacts protein folding, including that of actin or tubulin.</text>
</comment>
<evidence type="ECO:0000256" key="5">
    <source>
        <dbReference type="ARBA" id="ARBA00022553"/>
    </source>
</evidence>
<protein>
    <recommendedName>
        <fullName evidence="8">Thioredoxin domain-containing protein 9</fullName>
    </recommendedName>
</protein>
<comment type="subcellular location">
    <subcellularLocation>
        <location evidence="3">Cytoplasm</location>
        <location evidence="3">Cytoskeleton</location>
        <location evidence="3">Microtubule organizing center</location>
        <location evidence="3">Centrosome</location>
    </subcellularLocation>
    <subcellularLocation>
        <location evidence="2">Midbody</location>
    </subcellularLocation>
    <subcellularLocation>
        <location evidence="1">Nucleus</location>
    </subcellularLocation>
</comment>
<dbReference type="EMBL" id="CACVKT020009700">
    <property type="protein sequence ID" value="CAC5422793.1"/>
    <property type="molecule type" value="Genomic_DNA"/>
</dbReference>
<dbReference type="SUPFAM" id="SSF52833">
    <property type="entry name" value="Thioredoxin-like"/>
    <property type="match status" value="1"/>
</dbReference>
<keyword evidence="14" id="KW-1185">Reference proteome</keyword>
<proteinExistence type="predicted"/>
<feature type="domain" description="Thioredoxin" evidence="12">
    <location>
        <begin position="202"/>
        <end position="287"/>
    </location>
</feature>
<dbReference type="GO" id="GO:0030496">
    <property type="term" value="C:midbody"/>
    <property type="evidence" value="ECO:0007669"/>
    <property type="project" value="UniProtKB-SubCell"/>
</dbReference>
<evidence type="ECO:0000256" key="3">
    <source>
        <dbReference type="ARBA" id="ARBA00004300"/>
    </source>
</evidence>
<dbReference type="GO" id="GO:0005737">
    <property type="term" value="C:cytoplasm"/>
    <property type="evidence" value="ECO:0007669"/>
    <property type="project" value="UniProtKB-ARBA"/>
</dbReference>
<evidence type="ECO:0000313" key="14">
    <source>
        <dbReference type="Proteomes" id="UP000507470"/>
    </source>
</evidence>
<accession>A0A6J8ESC7</accession>
<evidence type="ECO:0000313" key="13">
    <source>
        <dbReference type="EMBL" id="CAC5422793.1"/>
    </source>
</evidence>
<dbReference type="PANTHER" id="PTHR21148">
    <property type="entry name" value="THIOREDOXIN DOMAIN-CONTAINING PROTEIN 9"/>
    <property type="match status" value="1"/>
</dbReference>
<feature type="region of interest" description="Disordered" evidence="11">
    <location>
        <begin position="322"/>
        <end position="355"/>
    </location>
</feature>
<dbReference type="Gene3D" id="3.40.30.10">
    <property type="entry name" value="Glutaredoxin"/>
    <property type="match status" value="1"/>
</dbReference>
<keyword evidence="6" id="KW-0206">Cytoskeleton</keyword>
<evidence type="ECO:0000256" key="4">
    <source>
        <dbReference type="ARBA" id="ARBA00022490"/>
    </source>
</evidence>
<gene>
    <name evidence="13" type="ORF">MCOR_54815</name>
</gene>
<evidence type="ECO:0000256" key="9">
    <source>
        <dbReference type="ARBA" id="ARBA00053682"/>
    </source>
</evidence>